<dbReference type="PROSITE" id="PS50994">
    <property type="entry name" value="INTEGRASE"/>
    <property type="match status" value="1"/>
</dbReference>
<dbReference type="InterPro" id="IPR036397">
    <property type="entry name" value="RNaseH_sf"/>
</dbReference>
<dbReference type="SUPFAM" id="SSF53098">
    <property type="entry name" value="Ribonuclease H-like"/>
    <property type="match status" value="1"/>
</dbReference>
<evidence type="ECO:0000259" key="3">
    <source>
        <dbReference type="PROSITE" id="PS50994"/>
    </source>
</evidence>
<dbReference type="PROSITE" id="PS01043">
    <property type="entry name" value="TRANSPOSASE_IS30"/>
    <property type="match status" value="1"/>
</dbReference>
<evidence type="ECO:0000256" key="2">
    <source>
        <dbReference type="ARBA" id="ARBA00006363"/>
    </source>
</evidence>
<accession>A0A517NJY8</accession>
<feature type="domain" description="Integrase catalytic" evidence="3">
    <location>
        <begin position="1"/>
        <end position="139"/>
    </location>
</feature>
<keyword evidence="5" id="KW-1185">Reference proteome</keyword>
<dbReference type="InterPro" id="IPR012337">
    <property type="entry name" value="RNaseH-like_sf"/>
</dbReference>
<dbReference type="InterPro" id="IPR001598">
    <property type="entry name" value="Transposase_IS30_CS"/>
</dbReference>
<reference evidence="4 5" key="1">
    <citation type="submission" date="2019-02" db="EMBL/GenBank/DDBJ databases">
        <title>Deep-cultivation of Planctomycetes and their phenomic and genomic characterization uncovers novel biology.</title>
        <authorList>
            <person name="Wiegand S."/>
            <person name="Jogler M."/>
            <person name="Boedeker C."/>
            <person name="Pinto D."/>
            <person name="Vollmers J."/>
            <person name="Rivas-Marin E."/>
            <person name="Kohn T."/>
            <person name="Peeters S.H."/>
            <person name="Heuer A."/>
            <person name="Rast P."/>
            <person name="Oberbeckmann S."/>
            <person name="Bunk B."/>
            <person name="Jeske O."/>
            <person name="Meyerdierks A."/>
            <person name="Storesund J.E."/>
            <person name="Kallscheuer N."/>
            <person name="Luecker S."/>
            <person name="Lage O.M."/>
            <person name="Pohl T."/>
            <person name="Merkel B.J."/>
            <person name="Hornburger P."/>
            <person name="Mueller R.-W."/>
            <person name="Bruemmer F."/>
            <person name="Labrenz M."/>
            <person name="Spormann A.M."/>
            <person name="Op den Camp H."/>
            <person name="Overmann J."/>
            <person name="Amann R."/>
            <person name="Jetten M.S.M."/>
            <person name="Mascher T."/>
            <person name="Medema M.H."/>
            <person name="Devos D.P."/>
            <person name="Kaster A.-K."/>
            <person name="Ovreas L."/>
            <person name="Rohde M."/>
            <person name="Galperin M.Y."/>
            <person name="Jogler C."/>
        </authorList>
    </citation>
    <scope>NUCLEOTIDE SEQUENCE [LARGE SCALE GENOMIC DNA]</scope>
    <source>
        <strain evidence="4 5">K22_7</strain>
    </source>
</reference>
<evidence type="ECO:0000256" key="1">
    <source>
        <dbReference type="ARBA" id="ARBA00002190"/>
    </source>
</evidence>
<dbReference type="GO" id="GO:0004803">
    <property type="term" value="F:transposase activity"/>
    <property type="evidence" value="ECO:0007669"/>
    <property type="project" value="InterPro"/>
</dbReference>
<dbReference type="GO" id="GO:0006313">
    <property type="term" value="P:DNA transposition"/>
    <property type="evidence" value="ECO:0007669"/>
    <property type="project" value="InterPro"/>
</dbReference>
<dbReference type="GO" id="GO:0015074">
    <property type="term" value="P:DNA integration"/>
    <property type="evidence" value="ECO:0007669"/>
    <property type="project" value="InterPro"/>
</dbReference>
<dbReference type="InterPro" id="IPR001584">
    <property type="entry name" value="Integrase_cat-core"/>
</dbReference>
<dbReference type="GO" id="GO:0005829">
    <property type="term" value="C:cytosol"/>
    <property type="evidence" value="ECO:0007669"/>
    <property type="project" value="TreeGrafter"/>
</dbReference>
<dbReference type="GO" id="GO:0003677">
    <property type="term" value="F:DNA binding"/>
    <property type="evidence" value="ECO:0007669"/>
    <property type="project" value="InterPro"/>
</dbReference>
<evidence type="ECO:0000313" key="4">
    <source>
        <dbReference type="EMBL" id="QDT07445.1"/>
    </source>
</evidence>
<protein>
    <submittedName>
        <fullName evidence="4">Integrase core domain protein</fullName>
    </submittedName>
</protein>
<dbReference type="NCBIfam" id="NF033563">
    <property type="entry name" value="transpos_IS30"/>
    <property type="match status" value="1"/>
</dbReference>
<dbReference type="InterPro" id="IPR051917">
    <property type="entry name" value="Transposase-Integrase"/>
</dbReference>
<dbReference type="KEGG" id="rlc:K227x_58720"/>
<dbReference type="Pfam" id="PF00665">
    <property type="entry name" value="rve"/>
    <property type="match status" value="1"/>
</dbReference>
<dbReference type="EMBL" id="CP036525">
    <property type="protein sequence ID" value="QDT07445.1"/>
    <property type="molecule type" value="Genomic_DNA"/>
</dbReference>
<comment type="similarity">
    <text evidence="2">Belongs to the transposase IS30 family.</text>
</comment>
<sequence length="139" mass="16195">MTCAKLSSYLITAVDRRSRYTLIRRVRNKQSGRVMEGILKMFEDIDPSIIKTMTFDNGNEFYYHRMLTEQLGVKVYFADPYKSGQRGTNENTNGLIRQFFPKTMTYAMINPQAVRRVQDLLNDRPRKTHGYKPPSAFIG</sequence>
<comment type="function">
    <text evidence="1">Required for the transposition of the insertion element.</text>
</comment>
<dbReference type="InterPro" id="IPR053392">
    <property type="entry name" value="Transposase_IS30-like"/>
</dbReference>
<dbReference type="AlphaFoldDB" id="A0A517NJY8"/>
<name>A0A517NJY8_9BACT</name>
<dbReference type="Proteomes" id="UP000318538">
    <property type="component" value="Chromosome"/>
</dbReference>
<dbReference type="Gene3D" id="3.30.420.10">
    <property type="entry name" value="Ribonuclease H-like superfamily/Ribonuclease H"/>
    <property type="match status" value="1"/>
</dbReference>
<proteinExistence type="inferred from homology"/>
<dbReference type="PANTHER" id="PTHR10948">
    <property type="entry name" value="TRANSPOSASE"/>
    <property type="match status" value="1"/>
</dbReference>
<evidence type="ECO:0000313" key="5">
    <source>
        <dbReference type="Proteomes" id="UP000318538"/>
    </source>
</evidence>
<gene>
    <name evidence="4" type="ORF">K227x_58720</name>
</gene>
<organism evidence="4 5">
    <name type="scientific">Rubripirellula lacrimiformis</name>
    <dbReference type="NCBI Taxonomy" id="1930273"/>
    <lineage>
        <taxon>Bacteria</taxon>
        <taxon>Pseudomonadati</taxon>
        <taxon>Planctomycetota</taxon>
        <taxon>Planctomycetia</taxon>
        <taxon>Pirellulales</taxon>
        <taxon>Pirellulaceae</taxon>
        <taxon>Rubripirellula</taxon>
    </lineage>
</organism>
<dbReference type="PANTHER" id="PTHR10948:SF23">
    <property type="entry name" value="TRANSPOSASE INSI FOR INSERTION SEQUENCE ELEMENT IS30A-RELATED"/>
    <property type="match status" value="1"/>
</dbReference>